<dbReference type="KEGG" id="mey:TM49_19135"/>
<dbReference type="SMART" id="SM00564">
    <property type="entry name" value="PQQ"/>
    <property type="match status" value="5"/>
</dbReference>
<dbReference type="Pfam" id="PF01011">
    <property type="entry name" value="PQQ"/>
    <property type="match status" value="1"/>
</dbReference>
<keyword evidence="4" id="KW-0812">Transmembrane</keyword>
<dbReference type="InterPro" id="IPR002372">
    <property type="entry name" value="PQQ_rpt_dom"/>
</dbReference>
<dbReference type="PATRIC" id="fig|1486262.3.peg.3959"/>
<dbReference type="InterPro" id="IPR011047">
    <property type="entry name" value="Quinoprotein_ADH-like_sf"/>
</dbReference>
<comment type="cofactor">
    <cofactor evidence="1">
        <name>pyrroloquinoline quinone</name>
        <dbReference type="ChEBI" id="CHEBI:58442"/>
    </cofactor>
</comment>
<feature type="transmembrane region" description="Helical" evidence="4">
    <location>
        <begin position="32"/>
        <end position="49"/>
    </location>
</feature>
<dbReference type="Proteomes" id="UP000032611">
    <property type="component" value="Chromosome"/>
</dbReference>
<evidence type="ECO:0000256" key="3">
    <source>
        <dbReference type="ARBA" id="ARBA00023002"/>
    </source>
</evidence>
<evidence type="ECO:0000313" key="7">
    <source>
        <dbReference type="Proteomes" id="UP000032611"/>
    </source>
</evidence>
<dbReference type="Gene3D" id="2.140.10.10">
    <property type="entry name" value="Quinoprotein alcohol dehydrogenase-like superfamily"/>
    <property type="match status" value="2"/>
</dbReference>
<feature type="transmembrane region" description="Helical" evidence="4">
    <location>
        <begin position="56"/>
        <end position="74"/>
    </location>
</feature>
<dbReference type="STRING" id="1486262.TM49_19135"/>
<comment type="similarity">
    <text evidence="2">Belongs to the bacterial PQQ dehydrogenase family.</text>
</comment>
<sequence>MISRISGAVAALLGLVILYFGCKLALVGGTPFYVIMGLGLTISGILLMLRRQAGLWIYALTLVLTFIWTVYEVGFDKWQWIPRGALITFLGIWLALPFVVRGLKDRPAKLWSPALSNGPFVLRAVIAVIVVLGVVSWFMDPIMLKGDLAPQQTASADASTDPSGVAYPADDWVAYGGTNLGQRYSALNDINTDTVKNLKVAWEYHTGDLRQADQDSGEYTFEATPIKVNGLLYFCTPHNIVEALQPETGKLVWKFDPMMERDSQYQHQTCRGVSYNDSTGYVAPAGTDPEKAQAIADAVAECPRRIIATSVDARLYAMNADTGALCETFGDQGFVDLKAQMPNLERATYQETSAPLVTEDLAILGSAIADNYYENNPSGVIRAYDVRTGDVVWKFDAGKPEDTSPLEPGELYEPNSAVAWTQLSADENLGMVYIPFGNKSPDQVGVFRSEEDQRFVDALAALDLKTGRLIWTFQTSYHDLWDRDNPSQPVLMTLPHDGEDVPSVVLPTKGGNVWVLDRRDGKPVLPVNEMKVSTETDIPNENLSPIQPMSSLSFTPAPLKESDMWGVTPIDQMVCRTTFRSNRYDGNPFTPPTIDGSIVWPGNIGVFNWGSVSVDPVNKWMIATPQFLPYVYHLVPRPEDDLDKRMFSSGGAGGESKPGNENLGGPYAVSIKHMESPVLALPCNTPPWGVRVGVDLTTGKTAWKYRNGTVAGEKIAGVKFPIPFEMGMLAHGGLLTTAGGVAFSGAALDDTIRGYDMKTGNTLWKHHLPAGGQATPMTYRGEDGKQYIVIAAGGHGSLGTTPGDSVIAYMLD</sequence>
<dbReference type="GO" id="GO:0016020">
    <property type="term" value="C:membrane"/>
    <property type="evidence" value="ECO:0007669"/>
    <property type="project" value="InterPro"/>
</dbReference>
<feature type="transmembrane region" description="Helical" evidence="4">
    <location>
        <begin position="120"/>
        <end position="139"/>
    </location>
</feature>
<dbReference type="PANTHER" id="PTHR32303:SF4">
    <property type="entry name" value="QUINOPROTEIN GLUCOSE DEHYDROGENASE"/>
    <property type="match status" value="1"/>
</dbReference>
<gene>
    <name evidence="6" type="ORF">TM49_19135</name>
</gene>
<dbReference type="GO" id="GO:0048038">
    <property type="term" value="F:quinone binding"/>
    <property type="evidence" value="ECO:0007669"/>
    <property type="project" value="InterPro"/>
</dbReference>
<proteinExistence type="inferred from homology"/>
<dbReference type="RefSeq" id="WP_045683589.1">
    <property type="nucleotide sequence ID" value="NZ_CP010803.1"/>
</dbReference>
<dbReference type="InterPro" id="IPR017511">
    <property type="entry name" value="PQQ_mDH"/>
</dbReference>
<dbReference type="AlphaFoldDB" id="A0A0D5LT78"/>
<organism evidence="6 7">
    <name type="scientific">Martelella endophytica</name>
    <dbReference type="NCBI Taxonomy" id="1486262"/>
    <lineage>
        <taxon>Bacteria</taxon>
        <taxon>Pseudomonadati</taxon>
        <taxon>Pseudomonadota</taxon>
        <taxon>Alphaproteobacteria</taxon>
        <taxon>Hyphomicrobiales</taxon>
        <taxon>Aurantimonadaceae</taxon>
        <taxon>Martelella</taxon>
    </lineage>
</organism>
<name>A0A0D5LT78_MAREN</name>
<dbReference type="CDD" id="cd10280">
    <property type="entry name" value="PQQ_mGDH"/>
    <property type="match status" value="1"/>
</dbReference>
<dbReference type="GO" id="GO:0008876">
    <property type="term" value="F:quinoprotein glucose dehydrogenase activity"/>
    <property type="evidence" value="ECO:0007669"/>
    <property type="project" value="TreeGrafter"/>
</dbReference>
<protein>
    <submittedName>
        <fullName evidence="6">Dehydrogenase</fullName>
    </submittedName>
</protein>
<dbReference type="SUPFAM" id="SSF50998">
    <property type="entry name" value="Quinoprotein alcohol dehydrogenase-like"/>
    <property type="match status" value="1"/>
</dbReference>
<dbReference type="EMBL" id="CP010803">
    <property type="protein sequence ID" value="AJY47301.1"/>
    <property type="molecule type" value="Genomic_DNA"/>
</dbReference>
<evidence type="ECO:0000256" key="2">
    <source>
        <dbReference type="ARBA" id="ARBA00008156"/>
    </source>
</evidence>
<evidence type="ECO:0000259" key="5">
    <source>
        <dbReference type="Pfam" id="PF01011"/>
    </source>
</evidence>
<evidence type="ECO:0000256" key="4">
    <source>
        <dbReference type="SAM" id="Phobius"/>
    </source>
</evidence>
<keyword evidence="7" id="KW-1185">Reference proteome</keyword>
<feature type="transmembrane region" description="Helical" evidence="4">
    <location>
        <begin position="7"/>
        <end position="26"/>
    </location>
</feature>
<evidence type="ECO:0000256" key="1">
    <source>
        <dbReference type="ARBA" id="ARBA00001931"/>
    </source>
</evidence>
<dbReference type="PANTHER" id="PTHR32303">
    <property type="entry name" value="QUINOPROTEIN ALCOHOL DEHYDROGENASE (CYTOCHROME C)"/>
    <property type="match status" value="1"/>
</dbReference>
<feature type="domain" description="Pyrrolo-quinoline quinone repeat" evidence="5">
    <location>
        <begin position="172"/>
        <end position="788"/>
    </location>
</feature>
<reference evidence="6 7" key="1">
    <citation type="journal article" date="2015" name="Genome Announc.">
        <title>Complete genome sequence of Martelella endophytica YC6887, which has antifungal activity associated with a halophyte.</title>
        <authorList>
            <person name="Khan A."/>
            <person name="Khan H."/>
            <person name="Chung E.J."/>
            <person name="Hossain M.T."/>
            <person name="Chung Y.R."/>
        </authorList>
    </citation>
    <scope>NUCLEOTIDE SEQUENCE [LARGE SCALE GENOMIC DNA]</scope>
    <source>
        <strain evidence="6">YC6887</strain>
    </source>
</reference>
<dbReference type="NCBIfam" id="TIGR03074">
    <property type="entry name" value="PQQ_membr_DH"/>
    <property type="match status" value="1"/>
</dbReference>
<evidence type="ECO:0000313" key="6">
    <source>
        <dbReference type="EMBL" id="AJY47301.1"/>
    </source>
</evidence>
<feature type="transmembrane region" description="Helical" evidence="4">
    <location>
        <begin position="80"/>
        <end position="100"/>
    </location>
</feature>
<dbReference type="InterPro" id="IPR018391">
    <property type="entry name" value="PQQ_b-propeller_rpt"/>
</dbReference>
<dbReference type="HOGENOM" id="CLU_018478_1_0_5"/>
<dbReference type="OrthoDB" id="9794322at2"/>
<accession>A0A0D5LT78</accession>
<keyword evidence="3" id="KW-0560">Oxidoreductase</keyword>
<keyword evidence="4" id="KW-1133">Transmembrane helix</keyword>
<keyword evidence="4" id="KW-0472">Membrane</keyword>